<evidence type="ECO:0000259" key="1">
    <source>
        <dbReference type="SMART" id="SM00487"/>
    </source>
</evidence>
<organism evidence="2 3">
    <name type="scientific">Qingshengfaniella alkalisoli</name>
    <dbReference type="NCBI Taxonomy" id="2599296"/>
    <lineage>
        <taxon>Bacteria</taxon>
        <taxon>Pseudomonadati</taxon>
        <taxon>Pseudomonadota</taxon>
        <taxon>Alphaproteobacteria</taxon>
        <taxon>Rhodobacterales</taxon>
        <taxon>Paracoccaceae</taxon>
        <taxon>Qingshengfaniella</taxon>
    </lineage>
</organism>
<dbReference type="AlphaFoldDB" id="A0A5B8I8Z0"/>
<evidence type="ECO:0000313" key="2">
    <source>
        <dbReference type="EMBL" id="QDY69306.1"/>
    </source>
</evidence>
<sequence length="339" mass="38358">MSQTLTEQIDAVAKFGMLKADIPDDITGNLAPQIELRPYQRTALERWLFYIDKYEGRPKAPHLLFHMATGSGKTVLMAALILDLYRRGYRNFLFFVNSAQIIEKTKENFLNPASAKHLFAPSVRIDDKPVDIRAVDTFDAVNTDAINIHFTTIQGLHTRMQAPKENAVTIEDFRDYKVVMISDEAHHLNAETKSKDKLTKDEAKDKASWEGTVSEIFRQHPENMLLEFTATVDLGHEAIRAKYADKILYDYSLRQFREDGYSKDIELRQADLPPEARMMQAMVLSQYRRKVAEAHGLHCKPVILMKSKTIKESADNEAAFTAMVAGLTGEGSGRAQGGF</sequence>
<dbReference type="EMBL" id="CP042261">
    <property type="protein sequence ID" value="QDY69306.1"/>
    <property type="molecule type" value="Genomic_DNA"/>
</dbReference>
<dbReference type="RefSeq" id="WP_146364685.1">
    <property type="nucleotide sequence ID" value="NZ_CP042261.1"/>
</dbReference>
<reference evidence="2 3" key="1">
    <citation type="submission" date="2019-07" db="EMBL/GenBank/DDBJ databases">
        <title>Litoreibacter alkalisoli sp. nov., isolated from saline-alkaline soil.</title>
        <authorList>
            <person name="Wang S."/>
            <person name="Xu L."/>
            <person name="Xing Y.-T."/>
            <person name="Sun J.-Q."/>
        </authorList>
    </citation>
    <scope>NUCLEOTIDE SEQUENCE [LARGE SCALE GENOMIC DNA]</scope>
    <source>
        <strain evidence="2 3">LN3S51</strain>
    </source>
</reference>
<dbReference type="InterPro" id="IPR027417">
    <property type="entry name" value="P-loop_NTPase"/>
</dbReference>
<dbReference type="Gene3D" id="3.40.50.300">
    <property type="entry name" value="P-loop containing nucleotide triphosphate hydrolases"/>
    <property type="match status" value="1"/>
</dbReference>
<dbReference type="GO" id="GO:0003677">
    <property type="term" value="F:DNA binding"/>
    <property type="evidence" value="ECO:0007669"/>
    <property type="project" value="InterPro"/>
</dbReference>
<feature type="domain" description="Helicase ATP-binding" evidence="1">
    <location>
        <begin position="32"/>
        <end position="268"/>
    </location>
</feature>
<dbReference type="SMART" id="SM00487">
    <property type="entry name" value="DEXDc"/>
    <property type="match status" value="1"/>
</dbReference>
<dbReference type="Pfam" id="PF04851">
    <property type="entry name" value="ResIII"/>
    <property type="match status" value="1"/>
</dbReference>
<dbReference type="PANTHER" id="PTHR47396">
    <property type="entry name" value="TYPE I RESTRICTION ENZYME ECOKI R PROTEIN"/>
    <property type="match status" value="1"/>
</dbReference>
<dbReference type="InterPro" id="IPR014001">
    <property type="entry name" value="Helicase_ATP-bd"/>
</dbReference>
<accession>A0A5B8I8Z0</accession>
<dbReference type="GO" id="GO:0016787">
    <property type="term" value="F:hydrolase activity"/>
    <property type="evidence" value="ECO:0007669"/>
    <property type="project" value="InterPro"/>
</dbReference>
<dbReference type="InterPro" id="IPR006935">
    <property type="entry name" value="Helicase/UvrB_N"/>
</dbReference>
<dbReference type="Proteomes" id="UP000318483">
    <property type="component" value="Chromosome"/>
</dbReference>
<dbReference type="SUPFAM" id="SSF52540">
    <property type="entry name" value="P-loop containing nucleoside triphosphate hydrolases"/>
    <property type="match status" value="1"/>
</dbReference>
<keyword evidence="3" id="KW-1185">Reference proteome</keyword>
<dbReference type="OrthoDB" id="9803459at2"/>
<dbReference type="PANTHER" id="PTHR47396:SF1">
    <property type="entry name" value="ATP-DEPENDENT HELICASE IRC3-RELATED"/>
    <property type="match status" value="1"/>
</dbReference>
<dbReference type="KEGG" id="lit:FPZ52_06465"/>
<gene>
    <name evidence="2" type="ORF">FPZ52_06465</name>
</gene>
<name>A0A5B8I8Z0_9RHOB</name>
<dbReference type="InterPro" id="IPR050742">
    <property type="entry name" value="Helicase_Restrict-Modif_Enz"/>
</dbReference>
<dbReference type="GO" id="GO:0005829">
    <property type="term" value="C:cytosol"/>
    <property type="evidence" value="ECO:0007669"/>
    <property type="project" value="TreeGrafter"/>
</dbReference>
<dbReference type="REBASE" id="364382">
    <property type="entry name" value="Lsp3551ORF6460P"/>
</dbReference>
<evidence type="ECO:0000313" key="3">
    <source>
        <dbReference type="Proteomes" id="UP000318483"/>
    </source>
</evidence>
<dbReference type="GO" id="GO:0005524">
    <property type="term" value="F:ATP binding"/>
    <property type="evidence" value="ECO:0007669"/>
    <property type="project" value="InterPro"/>
</dbReference>
<proteinExistence type="predicted"/>
<protein>
    <recommendedName>
        <fullName evidence="1">Helicase ATP-binding domain-containing protein</fullName>
    </recommendedName>
</protein>